<proteinExistence type="predicted"/>
<dbReference type="HOGENOM" id="CLU_031285_12_1_9"/>
<dbReference type="InterPro" id="IPR006059">
    <property type="entry name" value="SBP"/>
</dbReference>
<dbReference type="PROSITE" id="PS51257">
    <property type="entry name" value="PROKAR_LIPOPROTEIN"/>
    <property type="match status" value="1"/>
</dbReference>
<evidence type="ECO:0000313" key="3">
    <source>
        <dbReference type="EMBL" id="EFC94877.1"/>
    </source>
</evidence>
<evidence type="ECO:0000256" key="1">
    <source>
        <dbReference type="SAM" id="MobiDB-lite"/>
    </source>
</evidence>
<sequence>MRKMKRIAALGLAGIMAFGLTACGGKNVDDAASGAAENSGTQEATEPGNAAKEGGRTLVISMESVTAEADELRKDYFDKQLKAAFPNDNITIDVASDAQSLQVQVAGGSGPDLFHLNGPTDAVEYAKAERIIDLSAYADQYNWKDLFYDWAYGTSYYDGKLYSLPNSFEGMVIYYNTDVFEANGWEKPETLDELLMLCDDAQAKGIIPFSFGNSDYQGAVDWLYSTFLSCYAGPDAMKEALEGSRSWTDPQIKGGIETMVDWWQKGYIGDKKSQALTGDDMVSLFANGKAAMMIDGTWASNSLITTYPECKWDVEVMPEIHDGSGRILPLATGGCFAVNKSCKDPDFAAEVLNWIYTGNLETHIRGVVEAGFQPFPIKTIDPESFNGMNEKMLDMYQALFDGMDSGKVGYCSWTFFPSTARNYMNENTDALFLGQLGVDDYLNRVEELVKAAVADGSAPQLP</sequence>
<protein>
    <submittedName>
        <fullName evidence="3">ABC transporter, solute-binding protein</fullName>
    </submittedName>
</protein>
<feature type="region of interest" description="Disordered" evidence="1">
    <location>
        <begin position="31"/>
        <end position="51"/>
    </location>
</feature>
<comment type="caution">
    <text evidence="3">The sequence shown here is derived from an EMBL/GenBank/DDBJ whole genome shotgun (WGS) entry which is preliminary data.</text>
</comment>
<dbReference type="Proteomes" id="UP000004968">
    <property type="component" value="Unassembled WGS sequence"/>
</dbReference>
<gene>
    <name evidence="3" type="ORF">CLOSTHATH_06936</name>
</gene>
<dbReference type="AlphaFoldDB" id="D3ATH7"/>
<name>D3ATH7_9FIRM</name>
<keyword evidence="2" id="KW-0732">Signal</keyword>
<dbReference type="GeneID" id="93150182"/>
<dbReference type="RefSeq" id="WP_006777340.1">
    <property type="nucleotide sequence ID" value="NZ_GG667925.1"/>
</dbReference>
<organism evidence="3 4">
    <name type="scientific">Hungatella hathewayi DSM 13479</name>
    <dbReference type="NCBI Taxonomy" id="566550"/>
    <lineage>
        <taxon>Bacteria</taxon>
        <taxon>Bacillati</taxon>
        <taxon>Bacillota</taxon>
        <taxon>Clostridia</taxon>
        <taxon>Lachnospirales</taxon>
        <taxon>Lachnospiraceae</taxon>
        <taxon>Hungatella</taxon>
    </lineage>
</organism>
<dbReference type="Gene3D" id="3.40.190.10">
    <property type="entry name" value="Periplasmic binding protein-like II"/>
    <property type="match status" value="2"/>
</dbReference>
<feature type="signal peptide" evidence="2">
    <location>
        <begin position="1"/>
        <end position="22"/>
    </location>
</feature>
<dbReference type="Pfam" id="PF01547">
    <property type="entry name" value="SBP_bac_1"/>
    <property type="match status" value="1"/>
</dbReference>
<reference evidence="3 4" key="1">
    <citation type="submission" date="2010-01" db="EMBL/GenBank/DDBJ databases">
        <authorList>
            <person name="Weinstock G."/>
            <person name="Sodergren E."/>
            <person name="Clifton S."/>
            <person name="Fulton L."/>
            <person name="Fulton B."/>
            <person name="Courtney L."/>
            <person name="Fronick C."/>
            <person name="Harrison M."/>
            <person name="Strong C."/>
            <person name="Farmer C."/>
            <person name="Delahaunty K."/>
            <person name="Markovic C."/>
            <person name="Hall O."/>
            <person name="Minx P."/>
            <person name="Tomlinson C."/>
            <person name="Mitreva M."/>
            <person name="Nelson J."/>
            <person name="Hou S."/>
            <person name="Wollam A."/>
            <person name="Pepin K.H."/>
            <person name="Johnson M."/>
            <person name="Bhonagiri V."/>
            <person name="Nash W.E."/>
            <person name="Warren W."/>
            <person name="Chinwalla A."/>
            <person name="Mardis E.R."/>
            <person name="Wilson R.K."/>
        </authorList>
    </citation>
    <scope>NUCLEOTIDE SEQUENCE [LARGE SCALE GENOMIC DNA]</scope>
    <source>
        <strain evidence="3 4">DSM 13479</strain>
    </source>
</reference>
<evidence type="ECO:0000256" key="2">
    <source>
        <dbReference type="SAM" id="SignalP"/>
    </source>
</evidence>
<dbReference type="PANTHER" id="PTHR43649">
    <property type="entry name" value="ARABINOSE-BINDING PROTEIN-RELATED"/>
    <property type="match status" value="1"/>
</dbReference>
<accession>D3ATH7</accession>
<dbReference type="EMBL" id="ACIO01000898">
    <property type="protein sequence ID" value="EFC94877.1"/>
    <property type="molecule type" value="Genomic_DNA"/>
</dbReference>
<dbReference type="SUPFAM" id="SSF53850">
    <property type="entry name" value="Periplasmic binding protein-like II"/>
    <property type="match status" value="1"/>
</dbReference>
<dbReference type="InterPro" id="IPR050490">
    <property type="entry name" value="Bact_solute-bd_prot1"/>
</dbReference>
<evidence type="ECO:0000313" key="4">
    <source>
        <dbReference type="Proteomes" id="UP000004968"/>
    </source>
</evidence>
<feature type="chain" id="PRO_5039723767" evidence="2">
    <location>
        <begin position="23"/>
        <end position="462"/>
    </location>
</feature>